<keyword evidence="4" id="KW-0560">Oxidoreductase</keyword>
<dbReference type="Gene3D" id="3.50.50.60">
    <property type="entry name" value="FAD/NAD(P)-binding domain"/>
    <property type="match status" value="2"/>
</dbReference>
<dbReference type="GO" id="GO:0016491">
    <property type="term" value="F:oxidoreductase activity"/>
    <property type="evidence" value="ECO:0007669"/>
    <property type="project" value="UniProtKB-KW"/>
</dbReference>
<dbReference type="EMBL" id="ML179622">
    <property type="protein sequence ID" value="THU84094.1"/>
    <property type="molecule type" value="Genomic_DNA"/>
</dbReference>
<evidence type="ECO:0000313" key="6">
    <source>
        <dbReference type="Proteomes" id="UP000297245"/>
    </source>
</evidence>
<dbReference type="OrthoDB" id="371245at2759"/>
<dbReference type="PANTHER" id="PTHR48105">
    <property type="entry name" value="THIOREDOXIN REDUCTASE 1-RELATED-RELATED"/>
    <property type="match status" value="1"/>
</dbReference>
<dbReference type="InterPro" id="IPR050097">
    <property type="entry name" value="Ferredoxin-NADP_redctase_2"/>
</dbReference>
<comment type="similarity">
    <text evidence="1">Belongs to the class-II pyridine nucleotide-disulfide oxidoreductase family.</text>
</comment>
<dbReference type="InterPro" id="IPR036188">
    <property type="entry name" value="FAD/NAD-bd_sf"/>
</dbReference>
<keyword evidence="3" id="KW-0274">FAD</keyword>
<reference evidence="5 6" key="1">
    <citation type="journal article" date="2019" name="Nat. Ecol. Evol.">
        <title>Megaphylogeny resolves global patterns of mushroom evolution.</title>
        <authorList>
            <person name="Varga T."/>
            <person name="Krizsan K."/>
            <person name="Foldi C."/>
            <person name="Dima B."/>
            <person name="Sanchez-Garcia M."/>
            <person name="Sanchez-Ramirez S."/>
            <person name="Szollosi G.J."/>
            <person name="Szarkandi J.G."/>
            <person name="Papp V."/>
            <person name="Albert L."/>
            <person name="Andreopoulos W."/>
            <person name="Angelini C."/>
            <person name="Antonin V."/>
            <person name="Barry K.W."/>
            <person name="Bougher N.L."/>
            <person name="Buchanan P."/>
            <person name="Buyck B."/>
            <person name="Bense V."/>
            <person name="Catcheside P."/>
            <person name="Chovatia M."/>
            <person name="Cooper J."/>
            <person name="Damon W."/>
            <person name="Desjardin D."/>
            <person name="Finy P."/>
            <person name="Geml J."/>
            <person name="Haridas S."/>
            <person name="Hughes K."/>
            <person name="Justo A."/>
            <person name="Karasinski D."/>
            <person name="Kautmanova I."/>
            <person name="Kiss B."/>
            <person name="Kocsube S."/>
            <person name="Kotiranta H."/>
            <person name="LaButti K.M."/>
            <person name="Lechner B.E."/>
            <person name="Liimatainen K."/>
            <person name="Lipzen A."/>
            <person name="Lukacs Z."/>
            <person name="Mihaltcheva S."/>
            <person name="Morgado L.N."/>
            <person name="Niskanen T."/>
            <person name="Noordeloos M.E."/>
            <person name="Ohm R.A."/>
            <person name="Ortiz-Santana B."/>
            <person name="Ovrebo C."/>
            <person name="Racz N."/>
            <person name="Riley R."/>
            <person name="Savchenko A."/>
            <person name="Shiryaev A."/>
            <person name="Soop K."/>
            <person name="Spirin V."/>
            <person name="Szebenyi C."/>
            <person name="Tomsovsky M."/>
            <person name="Tulloss R.E."/>
            <person name="Uehling J."/>
            <person name="Grigoriev I.V."/>
            <person name="Vagvolgyi C."/>
            <person name="Papp T."/>
            <person name="Martin F.M."/>
            <person name="Miettinen O."/>
            <person name="Hibbett D.S."/>
            <person name="Nagy L.G."/>
        </authorList>
    </citation>
    <scope>NUCLEOTIDE SEQUENCE [LARGE SCALE GENOMIC DNA]</scope>
    <source>
        <strain evidence="5 6">CBS 962.96</strain>
    </source>
</reference>
<evidence type="ECO:0000256" key="1">
    <source>
        <dbReference type="ARBA" id="ARBA00009333"/>
    </source>
</evidence>
<protein>
    <submittedName>
        <fullName evidence="5">Uncharacterized protein</fullName>
    </submittedName>
</protein>
<evidence type="ECO:0000256" key="4">
    <source>
        <dbReference type="ARBA" id="ARBA00023002"/>
    </source>
</evidence>
<keyword evidence="6" id="KW-1185">Reference proteome</keyword>
<keyword evidence="2" id="KW-0285">Flavoprotein</keyword>
<dbReference type="PROSITE" id="PS00573">
    <property type="entry name" value="PYRIDINE_REDOX_2"/>
    <property type="match status" value="1"/>
</dbReference>
<dbReference type="SUPFAM" id="SSF51905">
    <property type="entry name" value="FAD/NAD(P)-binding domain"/>
    <property type="match status" value="2"/>
</dbReference>
<dbReference type="PRINTS" id="PR00469">
    <property type="entry name" value="PNDRDTASEII"/>
</dbReference>
<evidence type="ECO:0000256" key="2">
    <source>
        <dbReference type="ARBA" id="ARBA00022630"/>
    </source>
</evidence>
<name>A0A4S8L640_DENBC</name>
<dbReference type="InterPro" id="IPR008255">
    <property type="entry name" value="Pyr_nucl-diS_OxRdtase_2_AS"/>
</dbReference>
<evidence type="ECO:0000313" key="5">
    <source>
        <dbReference type="EMBL" id="THU84094.1"/>
    </source>
</evidence>
<accession>A0A4S8L640</accession>
<dbReference type="Proteomes" id="UP000297245">
    <property type="component" value="Unassembled WGS sequence"/>
</dbReference>
<evidence type="ECO:0000256" key="3">
    <source>
        <dbReference type="ARBA" id="ARBA00022827"/>
    </source>
</evidence>
<dbReference type="AlphaFoldDB" id="A0A4S8L640"/>
<organism evidence="5 6">
    <name type="scientific">Dendrothele bispora (strain CBS 962.96)</name>
    <dbReference type="NCBI Taxonomy" id="1314807"/>
    <lineage>
        <taxon>Eukaryota</taxon>
        <taxon>Fungi</taxon>
        <taxon>Dikarya</taxon>
        <taxon>Basidiomycota</taxon>
        <taxon>Agaricomycotina</taxon>
        <taxon>Agaricomycetes</taxon>
        <taxon>Agaricomycetidae</taxon>
        <taxon>Agaricales</taxon>
        <taxon>Agaricales incertae sedis</taxon>
        <taxon>Dendrothele</taxon>
    </lineage>
</organism>
<dbReference type="GO" id="GO:0097237">
    <property type="term" value="P:cellular response to toxic substance"/>
    <property type="evidence" value="ECO:0007669"/>
    <property type="project" value="UniProtKB-ARBA"/>
</dbReference>
<sequence>MPPLTSRKVDGSSDMQSEVMIIGPQPAIYLAQANLSSVLSEGFMGNSFAAGGQRTATVNVENFPTFPTGILGPELMNGFRKQSLRFWYKHYRRNHLSNRSIYAVHSDTGVKVRRTRSSRRLTRSSSLPVLARKRLGLKGEEAYWQSGIGACTVCDGAVLIFRNKPLAVIGSGDSAAEEATCTPCS</sequence>
<gene>
    <name evidence="5" type="ORF">K435DRAFT_870614</name>
</gene>
<proteinExistence type="inferred from homology"/>